<dbReference type="EMBL" id="JADCTT010000011">
    <property type="protein sequence ID" value="KAF9746376.1"/>
    <property type="molecule type" value="Genomic_DNA"/>
</dbReference>
<name>A0A8H7KA09_BIOOC</name>
<keyword evidence="2" id="KW-0812">Transmembrane</keyword>
<evidence type="ECO:0000313" key="3">
    <source>
        <dbReference type="EMBL" id="KAF9746376.1"/>
    </source>
</evidence>
<feature type="compositionally biased region" description="Low complexity" evidence="1">
    <location>
        <begin position="1"/>
        <end position="28"/>
    </location>
</feature>
<evidence type="ECO:0000256" key="1">
    <source>
        <dbReference type="SAM" id="MobiDB-lite"/>
    </source>
</evidence>
<dbReference type="Proteomes" id="UP000616885">
    <property type="component" value="Unassembled WGS sequence"/>
</dbReference>
<feature type="transmembrane region" description="Helical" evidence="2">
    <location>
        <begin position="135"/>
        <end position="152"/>
    </location>
</feature>
<sequence>MTDSDNSMDSSKSNETASAAAAAQPSVSEESKSEIDPTVYTHHRNLSKPLIDKWDAIYAQVEKENAEMTDEQIMEKYPFMSELPLQLRRDDVPEHLINNTDNRKSGTQHLSRNSTVGTIGTCHFTGARMVGGGRLFYQSALFLSFFVFGIRYREKLSMNYRRARSKMLVERKLILKFPGGCVENWEGSDALYTTALYVEGNYCSFV</sequence>
<reference evidence="3" key="1">
    <citation type="submission" date="2020-10" db="EMBL/GenBank/DDBJ databases">
        <title>High-Quality Genome Resource of Clonostachys rosea strain S41 by Oxford Nanopore Long-Read Sequencing.</title>
        <authorList>
            <person name="Wang H."/>
        </authorList>
    </citation>
    <scope>NUCLEOTIDE SEQUENCE</scope>
    <source>
        <strain evidence="3">S41</strain>
    </source>
</reference>
<gene>
    <name evidence="3" type="ORF">IM811_003281</name>
</gene>
<comment type="caution">
    <text evidence="3">The sequence shown here is derived from an EMBL/GenBank/DDBJ whole genome shotgun (WGS) entry which is preliminary data.</text>
</comment>
<keyword evidence="2" id="KW-0472">Membrane</keyword>
<protein>
    <submittedName>
        <fullName evidence="3">Uncharacterized protein</fullName>
    </submittedName>
</protein>
<organism evidence="3 4">
    <name type="scientific">Bionectria ochroleuca</name>
    <name type="common">Gliocladium roseum</name>
    <dbReference type="NCBI Taxonomy" id="29856"/>
    <lineage>
        <taxon>Eukaryota</taxon>
        <taxon>Fungi</taxon>
        <taxon>Dikarya</taxon>
        <taxon>Ascomycota</taxon>
        <taxon>Pezizomycotina</taxon>
        <taxon>Sordariomycetes</taxon>
        <taxon>Hypocreomycetidae</taxon>
        <taxon>Hypocreales</taxon>
        <taxon>Bionectriaceae</taxon>
        <taxon>Clonostachys</taxon>
    </lineage>
</organism>
<proteinExistence type="predicted"/>
<accession>A0A8H7KA09</accession>
<keyword evidence="2" id="KW-1133">Transmembrane helix</keyword>
<evidence type="ECO:0000256" key="2">
    <source>
        <dbReference type="SAM" id="Phobius"/>
    </source>
</evidence>
<feature type="region of interest" description="Disordered" evidence="1">
    <location>
        <begin position="1"/>
        <end position="39"/>
    </location>
</feature>
<evidence type="ECO:0000313" key="4">
    <source>
        <dbReference type="Proteomes" id="UP000616885"/>
    </source>
</evidence>
<dbReference type="AlphaFoldDB" id="A0A8H7KA09"/>